<comment type="function">
    <text evidence="18">Participates in O-mannosyl glycosylation by catalyzing the addition of N-acetylglucosamine to O-linked mannose on glycoproteins. Catalyzes the synthesis of the GlcNAc(beta1-2)Man(alpha1-)O-Ser/Thr moiety on alpha-dystroglycan and other O-mannosylated proteins, providing the necessary basis for the addition of further carbohydrate moieties. Is specific for alpha linked terminal mannose.</text>
</comment>
<dbReference type="OrthoDB" id="440755at2759"/>
<evidence type="ECO:0000256" key="9">
    <source>
        <dbReference type="ARBA" id="ARBA00022734"/>
    </source>
</evidence>
<dbReference type="FunFam" id="3.90.550.10:FF:000038">
    <property type="entry name" value="protein O-linked-mannose beta-1,2-N-acetylglucosaminyltransferase 1 isoform X1"/>
    <property type="match status" value="1"/>
</dbReference>
<feature type="transmembrane region" description="Helical" evidence="18">
    <location>
        <begin position="64"/>
        <end position="85"/>
    </location>
</feature>
<comment type="catalytic activity">
    <reaction evidence="17 18">
        <text>3-O-(alpha-D-mannosyl)-L-threonyl-[protein] + UDP-N-acetyl-alpha-D-glucosamine = 3-O-(N-acetyl-beta-D-glucosaminyl-(1-&gt;2)-alpha-D-mannosyl)-L-threonyl-[protein] + UDP + H(+)</text>
        <dbReference type="Rhea" id="RHEA:54128"/>
        <dbReference type="Rhea" id="RHEA-COMP:13547"/>
        <dbReference type="Rhea" id="RHEA-COMP:13802"/>
        <dbReference type="ChEBI" id="CHEBI:15378"/>
        <dbReference type="ChEBI" id="CHEBI:57705"/>
        <dbReference type="ChEBI" id="CHEBI:58223"/>
        <dbReference type="ChEBI" id="CHEBI:137323"/>
        <dbReference type="ChEBI" id="CHEBI:138067"/>
    </reaction>
</comment>
<dbReference type="PROSITE" id="PS52031">
    <property type="entry name" value="GG_LECTIN"/>
    <property type="match status" value="1"/>
</dbReference>
<evidence type="ECO:0000256" key="7">
    <source>
        <dbReference type="ARBA" id="ARBA00022692"/>
    </source>
</evidence>
<comment type="subcellular location">
    <subcellularLocation>
        <location evidence="1 18">Golgi apparatus membrane</location>
        <topology evidence="1 18">Single-pass type II membrane protein</topology>
    </subcellularLocation>
</comment>
<evidence type="ECO:0000256" key="4">
    <source>
        <dbReference type="ARBA" id="ARBA00022553"/>
    </source>
</evidence>
<accession>A0A8X6XL15</accession>
<proteinExistence type="inferred from homology"/>
<dbReference type="InterPro" id="IPR029044">
    <property type="entry name" value="Nucleotide-diphossugar_trans"/>
</dbReference>
<evidence type="ECO:0000256" key="5">
    <source>
        <dbReference type="ARBA" id="ARBA00022676"/>
    </source>
</evidence>
<feature type="domain" description="ILEI/PANDER" evidence="19">
    <location>
        <begin position="154"/>
        <end position="243"/>
    </location>
</feature>
<keyword evidence="10 18" id="KW-0735">Signal-anchor</keyword>
<comment type="pathway">
    <text evidence="2 18">Protein modification; protein glycosylation.</text>
</comment>
<reference evidence="20" key="1">
    <citation type="submission" date="2020-08" db="EMBL/GenBank/DDBJ databases">
        <title>Multicomponent nature underlies the extraordinary mechanical properties of spider dragline silk.</title>
        <authorList>
            <person name="Kono N."/>
            <person name="Nakamura H."/>
            <person name="Mori M."/>
            <person name="Yoshida Y."/>
            <person name="Ohtoshi R."/>
            <person name="Malay A.D."/>
            <person name="Moran D.A.P."/>
            <person name="Tomita M."/>
            <person name="Numata K."/>
            <person name="Arakawa K."/>
        </authorList>
    </citation>
    <scope>NUCLEOTIDE SEQUENCE</scope>
</reference>
<evidence type="ECO:0000256" key="14">
    <source>
        <dbReference type="ARBA" id="ARBA00023157"/>
    </source>
</evidence>
<comment type="domain">
    <text evidence="18">The stem domain mediates specific interaction with beta-linked N-acetylglucosamine moieties of O-glycosylated proteins. It also interacts with its product, N-acetyl-beta-D-glucosaminyl-(1-&gt;2)-O-alpha-D-mannosylprotein.</text>
</comment>
<evidence type="ECO:0000256" key="13">
    <source>
        <dbReference type="ARBA" id="ARBA00023136"/>
    </source>
</evidence>
<dbReference type="CDD" id="cd02514">
    <property type="entry name" value="GT13_GLCNAC-TI"/>
    <property type="match status" value="1"/>
</dbReference>
<dbReference type="InterPro" id="IPR039477">
    <property type="entry name" value="ILEI/PANDER_dom"/>
</dbReference>
<keyword evidence="21" id="KW-1185">Reference proteome</keyword>
<name>A0A8X6XL15_9ARAC</name>
<evidence type="ECO:0000256" key="18">
    <source>
        <dbReference type="RuleBase" id="RU368119"/>
    </source>
</evidence>
<evidence type="ECO:0000256" key="16">
    <source>
        <dbReference type="ARBA" id="ARBA00046887"/>
    </source>
</evidence>
<keyword evidence="9" id="KW-0430">Lectin</keyword>
<dbReference type="Pfam" id="PF03071">
    <property type="entry name" value="GNT-I"/>
    <property type="match status" value="1"/>
</dbReference>
<keyword evidence="15 18" id="KW-0464">Manganese</keyword>
<dbReference type="GO" id="GO:0030145">
    <property type="term" value="F:manganese ion binding"/>
    <property type="evidence" value="ECO:0007669"/>
    <property type="project" value="UniProtKB-UniRule"/>
</dbReference>
<dbReference type="EC" id="2.4.1.-" evidence="18"/>
<feature type="non-terminal residue" evidence="20">
    <location>
        <position position="1"/>
    </location>
</feature>
<sequence>SLNGRSACEKFSPIYSGHELYLSRVRECCGMDGWRTNPRVQPLVPFSPSMYLRQVPPRRLLSKLFQFLLLVVLMITVVINILFILDTSRKLQEDIPSLDDSDGLGGGEKRHNSFRLQESLPKTLTVEVLSSQSKVSVSVDGTTILEDAEDNKGRGIHVLVLNQATGSVMAQRMFDTYSPHEDEAMSLFLNMVSDGRILIFTIKDEGTFQMKQPARELLKRLGSKKAQVIGWRDMWAMATQKGGKLYGENYSKSPEFNSWGAPVLLRVEVPLVPVEESECDWADNEENNRRRGFCNHIEGYGSVCSCVDPAPLAFAPKEIENNRVRDVPVAIIASNRPHYLYRMLRSLLSAHGCNPEMITVFIDGYFEEPLEVTKLFGLRGIQHTPIGAKNARISQHYKASLTATFNLFSEAKYAIIIEEDLDVSPDFFSYFSQTLRLLEEDETIYCISAWNDQGYEHTSEDSGLLYRVETMPGLGWILKRSLYKEELEPRWPTPEKLWDWDMWMRLPDVRKGRECVVPDVSRTYHFGSSGLNMNSFFQDIYFKKHAFNTQPHVELKDLDSIKKDNYEEVIHDLLRKAVVLDHSKSPCEENFIPDTKGEVYVMFIKMNGPRDFTTWLQIAKCFKIWDLDARGYHKSMWRLFMKGNHLLVVGVPNSSYSSFKPARVTPIYLEDQKIDKDRLR</sequence>
<dbReference type="PANTHER" id="PTHR46396">
    <property type="entry name" value="PROTEIN O-LINKED-MANNOSE BETA-1,2-N-ACETYLGLUCOSAMINYLTRANSFERASE 1"/>
    <property type="match status" value="1"/>
</dbReference>
<dbReference type="PANTHER" id="PTHR46396:SF1">
    <property type="entry name" value="PROTEIN O-LINKED-MANNOSE BETA-1,2-N-ACETYLGLUCOSAMINYLTRANSFERASE 1"/>
    <property type="match status" value="1"/>
</dbReference>
<evidence type="ECO:0000256" key="11">
    <source>
        <dbReference type="ARBA" id="ARBA00022989"/>
    </source>
</evidence>
<evidence type="ECO:0000256" key="2">
    <source>
        <dbReference type="ARBA" id="ARBA00004922"/>
    </source>
</evidence>
<evidence type="ECO:0000313" key="20">
    <source>
        <dbReference type="EMBL" id="GFY55116.1"/>
    </source>
</evidence>
<dbReference type="Pfam" id="PF15711">
    <property type="entry name" value="ILEI"/>
    <property type="match status" value="1"/>
</dbReference>
<keyword evidence="5 18" id="KW-0328">Glycosyltransferase</keyword>
<evidence type="ECO:0000256" key="8">
    <source>
        <dbReference type="ARBA" id="ARBA00022723"/>
    </source>
</evidence>
<comment type="caution">
    <text evidence="20">The sequence shown here is derived from an EMBL/GenBank/DDBJ whole genome shotgun (WGS) entry which is preliminary data.</text>
</comment>
<evidence type="ECO:0000256" key="17">
    <source>
        <dbReference type="ARBA" id="ARBA00049045"/>
    </source>
</evidence>
<evidence type="ECO:0000256" key="12">
    <source>
        <dbReference type="ARBA" id="ARBA00023034"/>
    </source>
</evidence>
<keyword evidence="4" id="KW-0597">Phosphoprotein</keyword>
<dbReference type="GO" id="GO:0047223">
    <property type="term" value="F:beta-1,3-galactosyl-O-glycosyl-glycoprotein beta-1,3-N-acetylglucosaminyltransferase activity"/>
    <property type="evidence" value="ECO:0007669"/>
    <property type="project" value="TreeGrafter"/>
</dbReference>
<keyword evidence="13 18" id="KW-0472">Membrane</keyword>
<keyword evidence="11 18" id="KW-1133">Transmembrane helix</keyword>
<evidence type="ECO:0000256" key="15">
    <source>
        <dbReference type="ARBA" id="ARBA00023211"/>
    </source>
</evidence>
<dbReference type="GO" id="GO:0000139">
    <property type="term" value="C:Golgi membrane"/>
    <property type="evidence" value="ECO:0007669"/>
    <property type="project" value="UniProtKB-SubCell"/>
</dbReference>
<keyword evidence="12 18" id="KW-0333">Golgi apparatus</keyword>
<keyword evidence="14" id="KW-1015">Disulfide bond</keyword>
<keyword evidence="6" id="KW-0808">Transferase</keyword>
<comment type="cofactor">
    <cofactor evidence="18">
        <name>Mn(2+)</name>
        <dbReference type="ChEBI" id="CHEBI:29035"/>
    </cofactor>
    <text evidence="18">The manganese ion interacts primarily with the substrate UDP-N-acetylglucosamine.</text>
</comment>
<dbReference type="InterPro" id="IPR004139">
    <property type="entry name" value="Glyco_trans_13"/>
</dbReference>
<dbReference type="GO" id="GO:0016266">
    <property type="term" value="P:protein O-linked glycosylation via N-acetyl-galactosamine"/>
    <property type="evidence" value="ECO:0007669"/>
    <property type="project" value="TreeGrafter"/>
</dbReference>
<dbReference type="CDD" id="cd13937">
    <property type="entry name" value="PANDER_GnT-1_2_like"/>
    <property type="match status" value="1"/>
</dbReference>
<evidence type="ECO:0000313" key="21">
    <source>
        <dbReference type="Proteomes" id="UP000886998"/>
    </source>
</evidence>
<keyword evidence="8 18" id="KW-0479">Metal-binding</keyword>
<comment type="subunit">
    <text evidence="16">Interacts with DAG1 (via O-linked mannose moiety). Interacts (via transmembrane domain) with FKTN; the interaction is direct and is required for normal location in Golgi membranes.</text>
</comment>
<evidence type="ECO:0000256" key="3">
    <source>
        <dbReference type="ARBA" id="ARBA00006492"/>
    </source>
</evidence>
<dbReference type="Proteomes" id="UP000886998">
    <property type="component" value="Unassembled WGS sequence"/>
</dbReference>
<dbReference type="GO" id="GO:0030246">
    <property type="term" value="F:carbohydrate binding"/>
    <property type="evidence" value="ECO:0007669"/>
    <property type="project" value="UniProtKB-KW"/>
</dbReference>
<dbReference type="SUPFAM" id="SSF53448">
    <property type="entry name" value="Nucleotide-diphospho-sugar transferases"/>
    <property type="match status" value="1"/>
</dbReference>
<dbReference type="EMBL" id="BMAV01010197">
    <property type="protein sequence ID" value="GFY55116.1"/>
    <property type="molecule type" value="Genomic_DNA"/>
</dbReference>
<organism evidence="20 21">
    <name type="scientific">Trichonephila inaurata madagascariensis</name>
    <dbReference type="NCBI Taxonomy" id="2747483"/>
    <lineage>
        <taxon>Eukaryota</taxon>
        <taxon>Metazoa</taxon>
        <taxon>Ecdysozoa</taxon>
        <taxon>Arthropoda</taxon>
        <taxon>Chelicerata</taxon>
        <taxon>Arachnida</taxon>
        <taxon>Araneae</taxon>
        <taxon>Araneomorphae</taxon>
        <taxon>Entelegynae</taxon>
        <taxon>Araneoidea</taxon>
        <taxon>Nephilidae</taxon>
        <taxon>Trichonephila</taxon>
        <taxon>Trichonephila inaurata</taxon>
    </lineage>
</organism>
<keyword evidence="7 18" id="KW-0812">Transmembrane</keyword>
<dbReference type="InterPro" id="IPR039474">
    <property type="entry name" value="POMGNT1_PANDER-like"/>
</dbReference>
<dbReference type="Gene3D" id="3.90.550.10">
    <property type="entry name" value="Spore Coat Polysaccharide Biosynthesis Protein SpsA, Chain A"/>
    <property type="match status" value="1"/>
</dbReference>
<protein>
    <recommendedName>
        <fullName evidence="18">Protein O-linked-mannose beta-1,2-N-acetylglucosaminyltransferase</fullName>
        <shortName evidence="18">POMGnT1</shortName>
        <ecNumber evidence="18">2.4.1.-</ecNumber>
    </recommendedName>
</protein>
<evidence type="ECO:0000256" key="1">
    <source>
        <dbReference type="ARBA" id="ARBA00004323"/>
    </source>
</evidence>
<dbReference type="InterPro" id="IPR052463">
    <property type="entry name" value="O-linked_mannose_GnT"/>
</dbReference>
<dbReference type="AlphaFoldDB" id="A0A8X6XL15"/>
<gene>
    <name evidence="20" type="primary">POMGNT1</name>
    <name evidence="20" type="ORF">TNIN_280991</name>
</gene>
<evidence type="ECO:0000256" key="10">
    <source>
        <dbReference type="ARBA" id="ARBA00022968"/>
    </source>
</evidence>
<comment type="similarity">
    <text evidence="3 18">Belongs to the glycosyltransferase 13 family.</text>
</comment>
<evidence type="ECO:0000256" key="6">
    <source>
        <dbReference type="ARBA" id="ARBA00022679"/>
    </source>
</evidence>
<evidence type="ECO:0000259" key="19">
    <source>
        <dbReference type="Pfam" id="PF15711"/>
    </source>
</evidence>